<evidence type="ECO:0000313" key="3">
    <source>
        <dbReference type="Proteomes" id="UP000235330"/>
    </source>
</evidence>
<gene>
    <name evidence="2" type="ORF">BCU17_05780</name>
</gene>
<reference evidence="3" key="1">
    <citation type="submission" date="2016-07" db="EMBL/GenBank/DDBJ databases">
        <title>Nontailed viruses are major unrecognized killers of bacteria in the ocean.</title>
        <authorList>
            <person name="Kauffman K."/>
            <person name="Hussain F."/>
            <person name="Yang J."/>
            <person name="Arevalo P."/>
            <person name="Brown J."/>
            <person name="Cutler M."/>
            <person name="Kelly L."/>
            <person name="Polz M.F."/>
        </authorList>
    </citation>
    <scope>NUCLEOTIDE SEQUENCE [LARGE SCALE GENOMIC DNA]</scope>
    <source>
        <strain evidence="3">10N.261.55.E11</strain>
    </source>
</reference>
<keyword evidence="1" id="KW-0472">Membrane</keyword>
<comment type="caution">
    <text evidence="2">The sequence shown here is derived from an EMBL/GenBank/DDBJ whole genome shotgun (WGS) entry which is preliminary data.</text>
</comment>
<evidence type="ECO:0000313" key="2">
    <source>
        <dbReference type="EMBL" id="PMJ61529.1"/>
    </source>
</evidence>
<protein>
    <submittedName>
        <fullName evidence="2">Uncharacterized protein</fullName>
    </submittedName>
</protein>
<keyword evidence="1" id="KW-0812">Transmembrane</keyword>
<name>A0A2N7F6P6_VIBSP</name>
<organism evidence="2 3">
    <name type="scientific">Vibrio splendidus</name>
    <dbReference type="NCBI Taxonomy" id="29497"/>
    <lineage>
        <taxon>Bacteria</taxon>
        <taxon>Pseudomonadati</taxon>
        <taxon>Pseudomonadota</taxon>
        <taxon>Gammaproteobacteria</taxon>
        <taxon>Vibrionales</taxon>
        <taxon>Vibrionaceae</taxon>
        <taxon>Vibrio</taxon>
    </lineage>
</organism>
<keyword evidence="1" id="KW-1133">Transmembrane helix</keyword>
<dbReference type="Proteomes" id="UP000235330">
    <property type="component" value="Unassembled WGS sequence"/>
</dbReference>
<sequence>MELSSIVHISSISCACTACTRLLWLNDFSFKGLELDTLIVHAQSAAMLPMALVLLVASVKPQITQEIQGLNAHYLISAISLTYVSVSSLQL</sequence>
<feature type="transmembrane region" description="Helical" evidence="1">
    <location>
        <begin position="38"/>
        <end position="59"/>
    </location>
</feature>
<proteinExistence type="predicted"/>
<accession>A0A2N7F6P6</accession>
<dbReference type="EMBL" id="MCWU01000079">
    <property type="protein sequence ID" value="PMJ61529.1"/>
    <property type="molecule type" value="Genomic_DNA"/>
</dbReference>
<dbReference type="AlphaFoldDB" id="A0A2N7F6P6"/>
<evidence type="ECO:0000256" key="1">
    <source>
        <dbReference type="SAM" id="Phobius"/>
    </source>
</evidence>